<dbReference type="EMBL" id="LSCR01000006">
    <property type="protein sequence ID" value="KXB35100.1"/>
    <property type="molecule type" value="Genomic_DNA"/>
</dbReference>
<proteinExistence type="predicted"/>
<evidence type="ECO:0000313" key="1">
    <source>
        <dbReference type="EMBL" id="KXB35100.1"/>
    </source>
</evidence>
<name>A0A133XVZ0_9ACTN</name>
<dbReference type="Proteomes" id="UP000070675">
    <property type="component" value="Unassembled WGS sequence"/>
</dbReference>
<dbReference type="PATRIC" id="fig|1393034.3.peg.447"/>
<dbReference type="AlphaFoldDB" id="A0A133XVZ0"/>
<protein>
    <submittedName>
        <fullName evidence="1">Uncharacterized protein</fullName>
    </submittedName>
</protein>
<accession>A0A133XVZ0</accession>
<comment type="caution">
    <text evidence="1">The sequence shown here is derived from an EMBL/GenBank/DDBJ whole genome shotgun (WGS) entry which is preliminary data.</text>
</comment>
<reference evidence="2" key="1">
    <citation type="submission" date="2016-01" db="EMBL/GenBank/DDBJ databases">
        <authorList>
            <person name="Mitreva M."/>
            <person name="Pepin K.H."/>
            <person name="Mihindukulasuriya K.A."/>
            <person name="Fulton R."/>
            <person name="Fronick C."/>
            <person name="O'Laughlin M."/>
            <person name="Miner T."/>
            <person name="Herter B."/>
            <person name="Rosa B.A."/>
            <person name="Cordes M."/>
            <person name="Tomlinson C."/>
            <person name="Wollam A."/>
            <person name="Palsikar V.B."/>
            <person name="Mardis E.R."/>
            <person name="Wilson R.K."/>
        </authorList>
    </citation>
    <scope>NUCLEOTIDE SEQUENCE [LARGE SCALE GENOMIC DNA]</scope>
    <source>
        <strain evidence="2">DNF00019</strain>
    </source>
</reference>
<keyword evidence="2" id="KW-1185">Reference proteome</keyword>
<organism evidence="1 2">
    <name type="scientific">Atopobium deltae</name>
    <dbReference type="NCBI Taxonomy" id="1393034"/>
    <lineage>
        <taxon>Bacteria</taxon>
        <taxon>Bacillati</taxon>
        <taxon>Actinomycetota</taxon>
        <taxon>Coriobacteriia</taxon>
        <taxon>Coriobacteriales</taxon>
        <taxon>Atopobiaceae</taxon>
        <taxon>Atopobium</taxon>
    </lineage>
</organism>
<sequence length="40" mass="4574">MLDDYRRTARCLTTIVAQCPVLDDYHEQCSVLIADCLMPT</sequence>
<gene>
    <name evidence="1" type="ORF">HMPREF3192_00465</name>
</gene>
<dbReference type="STRING" id="1393034.HMPREF3192_00465"/>
<evidence type="ECO:0000313" key="2">
    <source>
        <dbReference type="Proteomes" id="UP000070675"/>
    </source>
</evidence>